<comment type="caution">
    <text evidence="6">The sequence shown here is derived from an EMBL/GenBank/DDBJ whole genome shotgun (WGS) entry which is preliminary data.</text>
</comment>
<dbReference type="PANTHER" id="PTHR30629">
    <property type="entry name" value="PROPHAGE INTEGRASE"/>
    <property type="match status" value="1"/>
</dbReference>
<proteinExistence type="inferred from homology"/>
<dbReference type="Proteomes" id="UP000029392">
    <property type="component" value="Unassembled WGS sequence"/>
</dbReference>
<dbReference type="Pfam" id="PF00589">
    <property type="entry name" value="Phage_integrase"/>
    <property type="match status" value="1"/>
</dbReference>
<organism evidence="6 7">
    <name type="scientific">Arenimonas malthae CC-JY-1</name>
    <dbReference type="NCBI Taxonomy" id="1384054"/>
    <lineage>
        <taxon>Bacteria</taxon>
        <taxon>Pseudomonadati</taxon>
        <taxon>Pseudomonadota</taxon>
        <taxon>Gammaproteobacteria</taxon>
        <taxon>Lysobacterales</taxon>
        <taxon>Lysobacteraceae</taxon>
        <taxon>Arenimonas</taxon>
    </lineage>
</organism>
<keyword evidence="3" id="KW-0238">DNA-binding</keyword>
<evidence type="ECO:0000259" key="5">
    <source>
        <dbReference type="PROSITE" id="PS51898"/>
    </source>
</evidence>
<dbReference type="InterPro" id="IPR053876">
    <property type="entry name" value="Phage_int_M"/>
</dbReference>
<dbReference type="SUPFAM" id="SSF56349">
    <property type="entry name" value="DNA breaking-rejoining enzymes"/>
    <property type="match status" value="1"/>
</dbReference>
<dbReference type="PANTHER" id="PTHR30629:SF2">
    <property type="entry name" value="PROPHAGE INTEGRASE INTS-RELATED"/>
    <property type="match status" value="1"/>
</dbReference>
<gene>
    <name evidence="6" type="ORF">N790_09990</name>
</gene>
<dbReference type="InterPro" id="IPR002104">
    <property type="entry name" value="Integrase_catalytic"/>
</dbReference>
<dbReference type="GO" id="GO:0003677">
    <property type="term" value="F:DNA binding"/>
    <property type="evidence" value="ECO:0007669"/>
    <property type="project" value="UniProtKB-KW"/>
</dbReference>
<dbReference type="GO" id="GO:0006310">
    <property type="term" value="P:DNA recombination"/>
    <property type="evidence" value="ECO:0007669"/>
    <property type="project" value="UniProtKB-KW"/>
</dbReference>
<dbReference type="GO" id="GO:0015074">
    <property type="term" value="P:DNA integration"/>
    <property type="evidence" value="ECO:0007669"/>
    <property type="project" value="UniProtKB-KW"/>
</dbReference>
<feature type="domain" description="Tyr recombinase" evidence="5">
    <location>
        <begin position="207"/>
        <end position="394"/>
    </location>
</feature>
<reference evidence="6 7" key="1">
    <citation type="submission" date="2013-09" db="EMBL/GenBank/DDBJ databases">
        <title>Genome sequencing of Arenimonas malthae.</title>
        <authorList>
            <person name="Chen F."/>
            <person name="Wang G."/>
        </authorList>
    </citation>
    <scope>NUCLEOTIDE SEQUENCE [LARGE SCALE GENOMIC DNA]</scope>
    <source>
        <strain evidence="6 7">CC-JY-1</strain>
    </source>
</reference>
<protein>
    <submittedName>
        <fullName evidence="6">Integrase</fullName>
    </submittedName>
</protein>
<evidence type="ECO:0000256" key="4">
    <source>
        <dbReference type="ARBA" id="ARBA00023172"/>
    </source>
</evidence>
<dbReference type="InterPro" id="IPR013762">
    <property type="entry name" value="Integrase-like_cat_sf"/>
</dbReference>
<accession>A0A091B119</accession>
<dbReference type="Gene3D" id="1.10.443.10">
    <property type="entry name" value="Intergrase catalytic core"/>
    <property type="match status" value="1"/>
</dbReference>
<comment type="similarity">
    <text evidence="1">Belongs to the 'phage' integrase family.</text>
</comment>
<dbReference type="InterPro" id="IPR011010">
    <property type="entry name" value="DNA_brk_join_enz"/>
</dbReference>
<dbReference type="PATRIC" id="fig|1384054.3.peg.2160"/>
<keyword evidence="4" id="KW-0233">DNA recombination</keyword>
<dbReference type="InterPro" id="IPR050808">
    <property type="entry name" value="Phage_Integrase"/>
</dbReference>
<evidence type="ECO:0000313" key="7">
    <source>
        <dbReference type="Proteomes" id="UP000029392"/>
    </source>
</evidence>
<dbReference type="AlphaFoldDB" id="A0A091B119"/>
<dbReference type="PROSITE" id="PS51898">
    <property type="entry name" value="TYR_RECOMBINASE"/>
    <property type="match status" value="1"/>
</dbReference>
<dbReference type="InterPro" id="IPR025166">
    <property type="entry name" value="Integrase_DNA_bind_dom"/>
</dbReference>
<evidence type="ECO:0000313" key="6">
    <source>
        <dbReference type="EMBL" id="KFN45376.1"/>
    </source>
</evidence>
<dbReference type="Gene3D" id="1.10.150.130">
    <property type="match status" value="1"/>
</dbReference>
<keyword evidence="2" id="KW-0229">DNA integration</keyword>
<dbReference type="CDD" id="cd00801">
    <property type="entry name" value="INT_P4_C"/>
    <property type="match status" value="1"/>
</dbReference>
<dbReference type="InterPro" id="IPR038488">
    <property type="entry name" value="Integrase_DNA-bd_sf"/>
</dbReference>
<evidence type="ECO:0000256" key="1">
    <source>
        <dbReference type="ARBA" id="ARBA00008857"/>
    </source>
</evidence>
<dbReference type="Pfam" id="PF13356">
    <property type="entry name" value="Arm-DNA-bind_3"/>
    <property type="match status" value="1"/>
</dbReference>
<sequence length="420" mass="47250">MPPMPLTDAAIRAAKPRAKPFKLSDSGGLYLEIAPSGGKWWRYKYRLAGREKRLSLGTYPDTSLADARDRHAQARKLVAQGIDPSAHRKAEKAANVERVANSFEVVAREWLAVKRHEWTEKQHAKEQARLEKHAFPFIGREPVGSLGVRDIRPLIERPAKAGHLEQAHRLRYQLSRVFQFAVATERAERDPAGDLRAVLPARNKNRHFATITDPTRVGELLRAIDGFTGTFPVACALKLAPLWFCRPGEIRMAEWAHFDLDGSDPVYRVPPAIRKLRKNEKENPNTQPHLIPLATQALAILRELQQLTGRGRYLFPGARDPKRHMSDGTINAAIARIGFKGELVGHGFRHMASTMLNELGYRPEVVERQLSHKVAGVEGVYNKSQLISERKQMMQAWADYLDALKAGPTGKITPIKRRVA</sequence>
<dbReference type="eggNOG" id="COG0582">
    <property type="taxonomic scope" value="Bacteria"/>
</dbReference>
<dbReference type="Pfam" id="PF22022">
    <property type="entry name" value="Phage_int_M"/>
    <property type="match status" value="1"/>
</dbReference>
<evidence type="ECO:0000256" key="2">
    <source>
        <dbReference type="ARBA" id="ARBA00022908"/>
    </source>
</evidence>
<dbReference type="EMBL" id="AVCH01000183">
    <property type="protein sequence ID" value="KFN45376.1"/>
    <property type="molecule type" value="Genomic_DNA"/>
</dbReference>
<name>A0A091B119_9GAMM</name>
<evidence type="ECO:0000256" key="3">
    <source>
        <dbReference type="ARBA" id="ARBA00023125"/>
    </source>
</evidence>
<keyword evidence="7" id="KW-1185">Reference proteome</keyword>
<dbReference type="InterPro" id="IPR010998">
    <property type="entry name" value="Integrase_recombinase_N"/>
</dbReference>
<dbReference type="Gene3D" id="3.30.160.390">
    <property type="entry name" value="Integrase, DNA-binding domain"/>
    <property type="match status" value="1"/>
</dbReference>